<gene>
    <name evidence="1" type="ORF">OIU84_023327</name>
</gene>
<comment type="caution">
    <text evidence="1">The sequence shown here is derived from an EMBL/GenBank/DDBJ whole genome shotgun (WGS) entry which is preliminary data.</text>
</comment>
<accession>A0AAD6PFN9</accession>
<sequence>MSVLLFGAGDVRKYLLLLMELYVISFDDSYPPRSLRP</sequence>
<dbReference type="AlphaFoldDB" id="A0AAD6PFN9"/>
<reference evidence="1 2" key="1">
    <citation type="journal article" date="2023" name="Int. J. Mol. Sci.">
        <title>De Novo Assembly and Annotation of 11 Diverse Shrub Willow (Salix) Genomes Reveals Novel Gene Organization in Sex-Linked Regions.</title>
        <authorList>
            <person name="Hyden B."/>
            <person name="Feng K."/>
            <person name="Yates T.B."/>
            <person name="Jawdy S."/>
            <person name="Cereghino C."/>
            <person name="Smart L.B."/>
            <person name="Muchero W."/>
        </authorList>
    </citation>
    <scope>NUCLEOTIDE SEQUENCE [LARGE SCALE GENOMIC DNA]</scope>
    <source>
        <tissue evidence="1">Shoot tip</tissue>
    </source>
</reference>
<protein>
    <submittedName>
        <fullName evidence="1">Uncharacterized protein</fullName>
    </submittedName>
</protein>
<evidence type="ECO:0000313" key="2">
    <source>
        <dbReference type="Proteomes" id="UP001162972"/>
    </source>
</evidence>
<name>A0AAD6PFN9_9ROSI</name>
<dbReference type="Proteomes" id="UP001162972">
    <property type="component" value="Chromosome 1"/>
</dbReference>
<evidence type="ECO:0000313" key="1">
    <source>
        <dbReference type="EMBL" id="KAJ6427901.1"/>
    </source>
</evidence>
<dbReference type="EMBL" id="JAPFFJ010000005">
    <property type="protein sequence ID" value="KAJ6427901.1"/>
    <property type="molecule type" value="Genomic_DNA"/>
</dbReference>
<proteinExistence type="predicted"/>
<organism evidence="1 2">
    <name type="scientific">Salix udensis</name>
    <dbReference type="NCBI Taxonomy" id="889485"/>
    <lineage>
        <taxon>Eukaryota</taxon>
        <taxon>Viridiplantae</taxon>
        <taxon>Streptophyta</taxon>
        <taxon>Embryophyta</taxon>
        <taxon>Tracheophyta</taxon>
        <taxon>Spermatophyta</taxon>
        <taxon>Magnoliopsida</taxon>
        <taxon>eudicotyledons</taxon>
        <taxon>Gunneridae</taxon>
        <taxon>Pentapetalae</taxon>
        <taxon>rosids</taxon>
        <taxon>fabids</taxon>
        <taxon>Malpighiales</taxon>
        <taxon>Salicaceae</taxon>
        <taxon>Saliceae</taxon>
        <taxon>Salix</taxon>
    </lineage>
</organism>
<keyword evidence="2" id="KW-1185">Reference proteome</keyword>